<feature type="region of interest" description="Disordered" evidence="4">
    <location>
        <begin position="1"/>
        <end position="23"/>
    </location>
</feature>
<dbReference type="OrthoDB" id="248923at2759"/>
<dbReference type="Gene3D" id="3.30.200.20">
    <property type="entry name" value="Phosphorylase Kinase, domain 1"/>
    <property type="match status" value="1"/>
</dbReference>
<dbReference type="FunFam" id="1.10.510.10:FF:000947">
    <property type="entry name" value="serine/threonine-protein kinase OSR1"/>
    <property type="match status" value="1"/>
</dbReference>
<dbReference type="GO" id="GO:0005524">
    <property type="term" value="F:ATP binding"/>
    <property type="evidence" value="ECO:0007669"/>
    <property type="project" value="UniProtKB-UniRule"/>
</dbReference>
<dbReference type="Gene3D" id="1.10.510.10">
    <property type="entry name" value="Transferase(Phosphotransferase) domain 1"/>
    <property type="match status" value="1"/>
</dbReference>
<gene>
    <name evidence="6" type="ORF">BCV72DRAFT_120549</name>
</gene>
<feature type="compositionally biased region" description="Low complexity" evidence="4">
    <location>
        <begin position="438"/>
        <end position="448"/>
    </location>
</feature>
<dbReference type="SMART" id="SM00220">
    <property type="entry name" value="S_TKc"/>
    <property type="match status" value="1"/>
</dbReference>
<feature type="compositionally biased region" description="Polar residues" evidence="4">
    <location>
        <begin position="393"/>
        <end position="413"/>
    </location>
</feature>
<feature type="region of interest" description="Disordered" evidence="4">
    <location>
        <begin position="377"/>
        <end position="418"/>
    </location>
</feature>
<dbReference type="Pfam" id="PF00069">
    <property type="entry name" value="Pkinase"/>
    <property type="match status" value="1"/>
</dbReference>
<dbReference type="EMBL" id="KV921919">
    <property type="protein sequence ID" value="ORE06640.1"/>
    <property type="molecule type" value="Genomic_DNA"/>
</dbReference>
<protein>
    <submittedName>
        <fullName evidence="6">Kinase-like protein</fullName>
    </submittedName>
</protein>
<evidence type="ECO:0000313" key="6">
    <source>
        <dbReference type="EMBL" id="ORE06640.1"/>
    </source>
</evidence>
<dbReference type="AlphaFoldDB" id="A0A1X0R3P0"/>
<keyword evidence="2" id="KW-0067">ATP-binding</keyword>
<comment type="similarity">
    <text evidence="1">Belongs to the protein kinase superfamily. STE Ser/Thr protein kinase family. STE20 subfamily.</text>
</comment>
<feature type="compositionally biased region" description="Basic and acidic residues" evidence="4">
    <location>
        <begin position="477"/>
        <end position="487"/>
    </location>
</feature>
<evidence type="ECO:0000256" key="3">
    <source>
        <dbReference type="SAM" id="Coils"/>
    </source>
</evidence>
<dbReference type="InterPro" id="IPR017441">
    <property type="entry name" value="Protein_kinase_ATP_BS"/>
</dbReference>
<evidence type="ECO:0000256" key="2">
    <source>
        <dbReference type="PROSITE-ProRule" id="PRU10141"/>
    </source>
</evidence>
<feature type="region of interest" description="Disordered" evidence="4">
    <location>
        <begin position="430"/>
        <end position="487"/>
    </location>
</feature>
<feature type="compositionally biased region" description="Basic and acidic residues" evidence="4">
    <location>
        <begin position="1"/>
        <end position="16"/>
    </location>
</feature>
<dbReference type="PANTHER" id="PTHR48014:SF21">
    <property type="entry name" value="SERINE_THREONINE-PROTEIN KINASE FRAY2"/>
    <property type="match status" value="1"/>
</dbReference>
<dbReference type="Proteomes" id="UP000242414">
    <property type="component" value="Unassembled WGS sequence"/>
</dbReference>
<dbReference type="VEuPathDB" id="FungiDB:BCV72DRAFT_120549"/>
<feature type="compositionally biased region" description="Basic and acidic residues" evidence="4">
    <location>
        <begin position="453"/>
        <end position="464"/>
    </location>
</feature>
<dbReference type="PROSITE" id="PS50011">
    <property type="entry name" value="PROTEIN_KINASE_DOM"/>
    <property type="match status" value="1"/>
</dbReference>
<feature type="coiled-coil region" evidence="3">
    <location>
        <begin position="692"/>
        <end position="726"/>
    </location>
</feature>
<proteinExistence type="inferred from homology"/>
<dbReference type="SUPFAM" id="SSF56112">
    <property type="entry name" value="Protein kinase-like (PK-like)"/>
    <property type="match status" value="1"/>
</dbReference>
<keyword evidence="2" id="KW-0547">Nucleotide-binding</keyword>
<evidence type="ECO:0000259" key="5">
    <source>
        <dbReference type="PROSITE" id="PS50011"/>
    </source>
</evidence>
<dbReference type="PROSITE" id="PS00107">
    <property type="entry name" value="PROTEIN_KINASE_ATP"/>
    <property type="match status" value="1"/>
</dbReference>
<evidence type="ECO:0000256" key="4">
    <source>
        <dbReference type="SAM" id="MobiDB-lite"/>
    </source>
</evidence>
<dbReference type="PANTHER" id="PTHR48014">
    <property type="entry name" value="SERINE/THREONINE-PROTEIN KINASE FRAY2"/>
    <property type="match status" value="1"/>
</dbReference>
<dbReference type="GO" id="GO:0043539">
    <property type="term" value="F:protein serine/threonine kinase activator activity"/>
    <property type="evidence" value="ECO:0007669"/>
    <property type="project" value="InterPro"/>
</dbReference>
<reference evidence="6" key="1">
    <citation type="journal article" date="2016" name="Proc. Natl. Acad. Sci. U.S.A.">
        <title>Lipid metabolic changes in an early divergent fungus govern the establishment of a mutualistic symbiosis with endobacteria.</title>
        <authorList>
            <person name="Lastovetsky O.A."/>
            <person name="Gaspar M.L."/>
            <person name="Mondo S.J."/>
            <person name="LaButti K.M."/>
            <person name="Sandor L."/>
            <person name="Grigoriev I.V."/>
            <person name="Henry S.A."/>
            <person name="Pawlowska T.E."/>
        </authorList>
    </citation>
    <scope>NUCLEOTIDE SEQUENCE [LARGE SCALE GENOMIC DNA]</scope>
    <source>
        <strain evidence="6">ATCC 52814</strain>
    </source>
</reference>
<accession>A0A1X0R3P0</accession>
<keyword evidence="6" id="KW-0808">Transferase</keyword>
<dbReference type="InterPro" id="IPR011009">
    <property type="entry name" value="Kinase-like_dom_sf"/>
</dbReference>
<dbReference type="InterPro" id="IPR000719">
    <property type="entry name" value="Prot_kinase_dom"/>
</dbReference>
<feature type="domain" description="Protein kinase" evidence="5">
    <location>
        <begin position="75"/>
        <end position="336"/>
    </location>
</feature>
<evidence type="ECO:0000256" key="1">
    <source>
        <dbReference type="ARBA" id="ARBA00008874"/>
    </source>
</evidence>
<organism evidence="6">
    <name type="scientific">Rhizopus microsporus var. microsporus</name>
    <dbReference type="NCBI Taxonomy" id="86635"/>
    <lineage>
        <taxon>Eukaryota</taxon>
        <taxon>Fungi</taxon>
        <taxon>Fungi incertae sedis</taxon>
        <taxon>Mucoromycota</taxon>
        <taxon>Mucoromycotina</taxon>
        <taxon>Mucoromycetes</taxon>
        <taxon>Mucorales</taxon>
        <taxon>Mucorineae</taxon>
        <taxon>Rhizopodaceae</taxon>
        <taxon>Rhizopus</taxon>
    </lineage>
</organism>
<dbReference type="GO" id="GO:0004672">
    <property type="term" value="F:protein kinase activity"/>
    <property type="evidence" value="ECO:0007669"/>
    <property type="project" value="InterPro"/>
</dbReference>
<keyword evidence="3" id="KW-0175">Coiled coil</keyword>
<dbReference type="InterPro" id="IPR047173">
    <property type="entry name" value="STRAD_A/B-like"/>
</dbReference>
<name>A0A1X0R3P0_RHIZD</name>
<feature type="region of interest" description="Disordered" evidence="4">
    <location>
        <begin position="538"/>
        <end position="577"/>
    </location>
</feature>
<feature type="compositionally biased region" description="Low complexity" evidence="4">
    <location>
        <begin position="556"/>
        <end position="573"/>
    </location>
</feature>
<feature type="binding site" evidence="2">
    <location>
        <position position="104"/>
    </location>
    <ligand>
        <name>ATP</name>
        <dbReference type="ChEBI" id="CHEBI:30616"/>
    </ligand>
</feature>
<keyword evidence="6" id="KW-0418">Kinase</keyword>
<sequence>MERVDTNTSSTDEKPSKPILLSTHSSRKSISGIDFLNGLKIITSTSTNDIPPSPIPSSAHTPVTEHHIADQIDDFDIKEPIGYGSSAIVYKAIYKPSNKPMALKMIDLDKFERNQIDELRRETALMALCKHPNVLRVYGSFVHGSKLYIVTPYLSGGSCLDIMKTRFPEGLDELSIATILKQALEALIYLHKNGHIHRDVKAGNLLMDEDGTVLLGDFGVSSSLMESGEKGMRKTFVGTPCWMAPEVMEQAEYDYKADIWSFGITAIELATGHAPFAKYPPLKVLMMTLSNDPPTLERETTMHKYSKAFKDMIDSCLVKDPNKRPTAEKLIQHSFFKQAKKKEYLVKTILTELPPLEQRPRKKIPQKQITITKIDDAWDFGDENHHDEDNEAIDQNNTESSQPNTQSQKQKMSTPKRHISFGDVVIRTNSTNIHPAESSSTSISSTPPRKSRFVIEETVRDHTDTYSSSVRSSSPMPEDKDADHPSDSEIVKGRFYVNHPKSAPTIVTESPQFEDSQSLHKVASQDLLTADRKSRFEIQHSSVPGSPMIYQPVPLSRDSSYSSAGNSNHSRSNLITRYPTSEPKDLLTSENIALLTESSRKIGRFELTSSNDAATTPRGSVSSNNTVMEHDVMHIQSQIEELLRYNESQRSLLQDLSLAFQHRKAINIAPEPSYSSNSNVKTPMSEELSSTVEHLEKLIQCTLRENAQLLKENEQLRKELKELKKQ</sequence>